<evidence type="ECO:0000313" key="2">
    <source>
        <dbReference type="Proteomes" id="UP000762676"/>
    </source>
</evidence>
<accession>A0AAV4HHP1</accession>
<dbReference type="AlphaFoldDB" id="A0AAV4HHP1"/>
<proteinExistence type="predicted"/>
<dbReference type="EMBL" id="BMAT01005590">
    <property type="protein sequence ID" value="GFR96601.1"/>
    <property type="molecule type" value="Genomic_DNA"/>
</dbReference>
<evidence type="ECO:0000313" key="1">
    <source>
        <dbReference type="EMBL" id="GFR96601.1"/>
    </source>
</evidence>
<protein>
    <submittedName>
        <fullName evidence="1">Uncharacterized protein</fullName>
    </submittedName>
</protein>
<reference evidence="1 2" key="1">
    <citation type="journal article" date="2021" name="Elife">
        <title>Chloroplast acquisition without the gene transfer in kleptoplastic sea slugs, Plakobranchus ocellatus.</title>
        <authorList>
            <person name="Maeda T."/>
            <person name="Takahashi S."/>
            <person name="Yoshida T."/>
            <person name="Shimamura S."/>
            <person name="Takaki Y."/>
            <person name="Nagai Y."/>
            <person name="Toyoda A."/>
            <person name="Suzuki Y."/>
            <person name="Arimoto A."/>
            <person name="Ishii H."/>
            <person name="Satoh N."/>
            <person name="Nishiyama T."/>
            <person name="Hasebe M."/>
            <person name="Maruyama T."/>
            <person name="Minagawa J."/>
            <person name="Obokata J."/>
            <person name="Shigenobu S."/>
        </authorList>
    </citation>
    <scope>NUCLEOTIDE SEQUENCE [LARGE SCALE GENOMIC DNA]</scope>
</reference>
<sequence>MSCYGVIRGMNYNLTSIITTSVLKSVATKVYPAIWEHCLQSNNLETEPINVLQIIREACRLYVKMIAHHHERLLTDRFINEDKGTVRHKLTKTMLFLHQ</sequence>
<keyword evidence="2" id="KW-1185">Reference proteome</keyword>
<dbReference type="Proteomes" id="UP000762676">
    <property type="component" value="Unassembled WGS sequence"/>
</dbReference>
<comment type="caution">
    <text evidence="1">The sequence shown here is derived from an EMBL/GenBank/DDBJ whole genome shotgun (WGS) entry which is preliminary data.</text>
</comment>
<name>A0AAV4HHP1_9GAST</name>
<gene>
    <name evidence="1" type="ORF">ElyMa_002724700</name>
</gene>
<organism evidence="1 2">
    <name type="scientific">Elysia marginata</name>
    <dbReference type="NCBI Taxonomy" id="1093978"/>
    <lineage>
        <taxon>Eukaryota</taxon>
        <taxon>Metazoa</taxon>
        <taxon>Spiralia</taxon>
        <taxon>Lophotrochozoa</taxon>
        <taxon>Mollusca</taxon>
        <taxon>Gastropoda</taxon>
        <taxon>Heterobranchia</taxon>
        <taxon>Euthyneura</taxon>
        <taxon>Panpulmonata</taxon>
        <taxon>Sacoglossa</taxon>
        <taxon>Placobranchoidea</taxon>
        <taxon>Plakobranchidae</taxon>
        <taxon>Elysia</taxon>
    </lineage>
</organism>